<keyword evidence="16" id="KW-0411">Iron-sulfur</keyword>
<keyword evidence="13" id="KW-0862">Zinc</keyword>
<dbReference type="Pfam" id="PF14260">
    <property type="entry name" value="zf-C4pol"/>
    <property type="match status" value="1"/>
</dbReference>
<feature type="compositionally biased region" description="Polar residues" evidence="22">
    <location>
        <begin position="855"/>
        <end position="870"/>
    </location>
</feature>
<protein>
    <recommendedName>
        <fullName evidence="5">DNA polymerase zeta catalytic subunit</fullName>
        <ecNumber evidence="4">2.7.7.7</ecNumber>
    </recommendedName>
</protein>
<feature type="compositionally biased region" description="Basic and acidic residues" evidence="22">
    <location>
        <begin position="1056"/>
        <end position="1065"/>
    </location>
</feature>
<keyword evidence="12" id="KW-0863">Zinc-finger</keyword>
<evidence type="ECO:0000256" key="1">
    <source>
        <dbReference type="ARBA" id="ARBA00001966"/>
    </source>
</evidence>
<sequence>MASSSAKTLENWSPAITPMRMFSLRIVNLDFYMAPPLPGMDVCYSEFQGRGVREVPVVRIFGSTTSGQKTCLHLHKAFPYFYVPYDGDLPQEVNEALAFVRRLASSIEKAMKMASTVGAKRQHLHSCSLVRGKKYYGYHSNEQLFIKIVLYYPQEVARVSTLLLSGGIMNHKFQPHEAHFPYLLQILIDHNLCGMGYLHLSSLKFRNPLPEAPTDLMSLVKRVKRDFAYKETMPRVDVAAIDHTDDYTSLKQNLLESGMETLPHPPQTVDATSTGVTLGPLPTSRLSSPPSPQIVLKEEPLNTVPPPIFTPATVKEEPLDVPPLVQTPGHSQTTMKEEIFRTVSPFKPPSSASHITTVKEERSDARPPLPVKKKIKEDPLTILTVPKSSSPAVYQTNPDGGSQPEVWLQKSIPADWIWPLLASDNMETIVPSKGLYSRQSTCELEADASVEDILNRGELLFLPLHQAGPEIKMVQSLTPMWEEERARSGEGGPAGSIDPLYQSTARTVPIPSPFEQAMRETLFQIARAEELDSRNSSQKSSQQSDSGSGAEPAIEICTLFGSQQELKISLGTGDNGAASSDEDEAARGQQTQAPVATESKTRLNTAKSTQSGRTLVPSINEDLIRKQLSQRCASQDLDKEVAEFLRWMGATQFEVDDQEDGDPEKKDRQLTQMAFSQIYSSPGMDAALLKALADYENATEQECQEILDCVDESVDDQEDSDHVDHGTKEEGEDNDTVNRPPNYRRQSHQPQAESDRDRAPPSIPQTDGAGDDDELESGEDLRSHPSKRSRYDREDSSASGRSRNSGSRSDLQEPSRRHKREVSLRDMMRKRRERKPGKKDLFSASSSMLDGASSQVSSEFSEGDGNTLTDSGEKTWTLRERNTPQHQKMRVDHRSDSVRNETSSGTTSRSISLEGAYRRKGKVMHKLDSLSNALTSKFGALPLITLKHETADVNCRAEKPLQKGLGVVTERGNPVELRNETSFPSSPGTNMEEEVTSLQETAAVQSRGDDRDCGGGGGQTPFKADQDSSSSWALGVTFSRPEEDVRKGRVKVKQVQPDHSDHDPEVWLPDGDDSVFEQTQFPTVSTPHSPASGQQRPEGVEGNVGERSTAGISSRSPEDLIFSEAEEAAVHSLTNEHGGGLPSEGREEEKVVSIISHETDDSFRPAQVLKPDVSGMVEIRQSEFSRFGSNLLVDFQDRDDVCEKQTQVLRPFIPFLDSRDPNDPSFHLGEAGERDMVDEHDDDVGQTQILELDNRHVTDAPPYTLLLEFVKGEDEAGKADNVAGVFEQTQVMNAGSSQMISPRPGTVRFFQDKDGGHETIDVVPDVLEVYSTQRLGINRMELGGHAEGSEGQGSRIGKGNVFRPTPNLELQMPYRGTFTVPSAKTTETPQEDREVEDAQIPGAVQTSHPTNDPSQFLFCDMSEDSEASYDSEQDRWFRDEEVNAPDLFEDQEIGGHGKENLVDNQEQERLGTFERGGGWAAAAEKARGADTPSASGVQDDDQPLQEDLSRCLEQNPETPGEGERLDDESENTDTKTIIPLNEVPQVVQYDQQMGSPSAAADDTELLCGPELRPTVNPTQYIFTDMSEDSEASYDSDKDCREVLTGEELFEEEVEKEISEAEDEGPTSEADSGLADGGDSHLKSGELRDVSTETERQKSDLAIVDSSPWKAESEVPDPSFSAFKPLHSLENATMEKPESASETGTSRALLTLPGPSGEPLSPSSWGPSTSQKLGTCHLSRNVGELSAGPLLEENRKGEEFKLDLEENEFEETRAQQEVGKDCVTECGIGSQLQKQTALVATQAHSDWKSAIVSSSKPRIEPELTPLIFHQRPPTREQITESFKEIVLNHKEDSVFYGNVKDVSDHPVVRAGLVFDVKSRDAVHLRPFQFGRSSRRSNFQTGSKHRVYVQQESWGHEERLELIAGIPTYTENNGTTTYLITPAKAPPSPLEVRQWLSRQSLQALEPSKRTVAGGQQIFTMDPNTGKLVPVAEIGSDANTQESTPKIGSSQGEDGEFLRPASPKYDERHVLFLSHPLTVPSSHGLSHRGSERSVDILASASAEHNKKSLGGVQATAIGLVQTPSLGLATVASNTNADNSLPPKKLSIELPVEAEVKALVNRNLVGSATARGGKEWRDISQMTALTSPITPLSQSGFRDPASAGLGQQITLLSMEVFAETRGELLPDPRYDAIGCIVLVFHEDGGRSGNRDTTIVLIRDAEAYSLRRFPDGIQDCEVIYLPDEKALLKCFVQLVRLCDPDMVIGWEVQGFSLGLLAERAANLGISLLKQLSRVPPVSSSSSEPFEKELGGEDQLEAGLFDKVPVETVGVDEPIIDDEWGRTHGSGLYIGGRTVLNAWRIMRGEVKLNIYSIEAVAEAVLRRRVPRLPWQTLTRCFVRGPAGGRYHCIEYFIRRAKLTLEIMDQLDLINRTAELARVFGIDFYSVFSRGSQFRVESMMARLAHTQNYLLVSPTRQQVADQPGMQCLPLVMEPESRFYNSPVIVLDFQSLYPSMIIAYNLCYSTCLGKLSADNPKILGVTNLKLEPGALSALKESMIITPNGIMFAPKEVLPGVLPRLLQEILSTRIMVKKAMKTLPPEQRVLERVLNARQFALKLIANVTYGYTAAGFSGRMPCAEIADSIVQCGRLTLERAISMINSHPRWNARVVYGDTDSMFVLCEGRSKDEAFKIGQEIVSTVTEANPPPVTLKMEKVYLPCVLLTKKRYVGYSFESPSQVKPIFDAKGIETIRRDTCPAVAKAVEHSLRILFDTQDLSQVKQYLQRQWGKILSGRVSIQDFVFAKEVRLGTYSARSPVLPPAAIVASKAMAVDPRAEPRYAERIPYVVVHGEPGARLVDMVVDPLTLVSQPSLRLHDMYYITKQIIPACERIFMLVGVDVRAWFSEMPRVYRPPTSKRVSNLMMGARSTKWDPDAGKLKRVRNLRHGTIDQYFLSRHCTICGEFTRAAHLLCSKCSSSPRAAAILLPGRTARLEKEFKHLEAICRHCGGGDGGPEGNIACISLDCSVFFERRKVHRELVAAGAVASDLGYYPPCLPELF</sequence>
<feature type="compositionally biased region" description="Acidic residues" evidence="22">
    <location>
        <begin position="1607"/>
        <end position="1625"/>
    </location>
</feature>
<evidence type="ECO:0000256" key="19">
    <source>
        <dbReference type="ARBA" id="ARBA00023242"/>
    </source>
</evidence>
<keyword evidence="8" id="KW-0548">Nucleotidyltransferase</keyword>
<feature type="compositionally biased region" description="Polar residues" evidence="22">
    <location>
        <begin position="980"/>
        <end position="989"/>
    </location>
</feature>
<keyword evidence="18" id="KW-0234">DNA repair</keyword>
<feature type="region of interest" description="Disordered" evidence="22">
    <location>
        <begin position="1992"/>
        <end position="2018"/>
    </location>
</feature>
<dbReference type="GO" id="GO:0008270">
    <property type="term" value="F:zinc ion binding"/>
    <property type="evidence" value="ECO:0007669"/>
    <property type="project" value="UniProtKB-KW"/>
</dbReference>
<evidence type="ECO:0000256" key="18">
    <source>
        <dbReference type="ARBA" id="ARBA00023204"/>
    </source>
</evidence>
<name>A0ABD3GFW6_9MARC</name>
<feature type="region of interest" description="Disordered" evidence="22">
    <location>
        <begin position="344"/>
        <end position="371"/>
    </location>
</feature>
<gene>
    <name evidence="28" type="ORF">R1sor_021031</name>
</gene>
<dbReference type="InterPro" id="IPR006134">
    <property type="entry name" value="DNA-dir_DNA_pol_B_multi_dom"/>
</dbReference>
<dbReference type="InterPro" id="IPR025687">
    <property type="entry name" value="Znf-C4pol"/>
</dbReference>
<keyword evidence="19" id="KW-0539">Nucleus</keyword>
<evidence type="ECO:0000313" key="28">
    <source>
        <dbReference type="EMBL" id="KAL3678075.1"/>
    </source>
</evidence>
<reference evidence="28 29" key="1">
    <citation type="submission" date="2024-09" db="EMBL/GenBank/DDBJ databases">
        <title>Chromosome-scale assembly of Riccia sorocarpa.</title>
        <authorList>
            <person name="Paukszto L."/>
        </authorList>
    </citation>
    <scope>NUCLEOTIDE SEQUENCE [LARGE SCALE GENOMIC DNA]</scope>
    <source>
        <strain evidence="28">LP-2024</strain>
        <tissue evidence="28">Aerial parts of the thallus</tissue>
    </source>
</reference>
<feature type="region of interest" description="Disordered" evidence="22">
    <location>
        <begin position="713"/>
        <end position="914"/>
    </location>
</feature>
<evidence type="ECO:0000259" key="26">
    <source>
        <dbReference type="Pfam" id="PF24055"/>
    </source>
</evidence>
<dbReference type="Gene3D" id="1.10.287.690">
    <property type="entry name" value="Helix hairpin bin"/>
    <property type="match status" value="1"/>
</dbReference>
<dbReference type="EC" id="2.7.7.7" evidence="4"/>
<evidence type="ECO:0000256" key="6">
    <source>
        <dbReference type="ARBA" id="ARBA00022485"/>
    </source>
</evidence>
<dbReference type="InterPro" id="IPR023211">
    <property type="entry name" value="DNA_pol_palm_dom_sf"/>
</dbReference>
<evidence type="ECO:0000256" key="15">
    <source>
        <dbReference type="ARBA" id="ARBA00023004"/>
    </source>
</evidence>
<keyword evidence="29" id="KW-1185">Reference proteome</keyword>
<feature type="domain" description="DNA polymerase zeta catalytic subunit N-terminal" evidence="27">
    <location>
        <begin position="21"/>
        <end position="75"/>
    </location>
</feature>
<feature type="compositionally biased region" description="Basic and acidic residues" evidence="22">
    <location>
        <begin position="1637"/>
        <end position="1658"/>
    </location>
</feature>
<evidence type="ECO:0000256" key="14">
    <source>
        <dbReference type="ARBA" id="ARBA00022932"/>
    </source>
</evidence>
<dbReference type="Gene3D" id="3.30.342.10">
    <property type="entry name" value="DNA Polymerase, chain B, domain 1"/>
    <property type="match status" value="1"/>
</dbReference>
<dbReference type="GO" id="GO:0003887">
    <property type="term" value="F:DNA-directed DNA polymerase activity"/>
    <property type="evidence" value="ECO:0007669"/>
    <property type="project" value="UniProtKB-KW"/>
</dbReference>
<dbReference type="Pfam" id="PF00136">
    <property type="entry name" value="DNA_pol_B"/>
    <property type="match status" value="1"/>
</dbReference>
<keyword evidence="17" id="KW-0238">DNA-binding</keyword>
<feature type="domain" description="DNA-directed DNA polymerase family B exonuclease" evidence="24">
    <location>
        <begin position="2146"/>
        <end position="2290"/>
    </location>
</feature>
<feature type="compositionally biased region" description="Basic residues" evidence="22">
    <location>
        <begin position="828"/>
        <end position="837"/>
    </location>
</feature>
<evidence type="ECO:0000259" key="27">
    <source>
        <dbReference type="Pfam" id="PF24065"/>
    </source>
</evidence>
<accession>A0ABD3GFW6</accession>
<feature type="compositionally biased region" description="Basic and acidic residues" evidence="22">
    <location>
        <begin position="779"/>
        <end position="796"/>
    </location>
</feature>
<feature type="compositionally biased region" description="Low complexity" evidence="22">
    <location>
        <begin position="1708"/>
        <end position="1727"/>
    </location>
</feature>
<feature type="domain" description="C4-type zinc-finger of DNA polymerase delta" evidence="25">
    <location>
        <begin position="2948"/>
        <end position="3021"/>
    </location>
</feature>
<dbReference type="PRINTS" id="PR00106">
    <property type="entry name" value="DNAPOLB"/>
</dbReference>
<comment type="similarity">
    <text evidence="3">Belongs to the DNA polymerase type-B family.</text>
</comment>
<feature type="domain" description="DNA polymerase delta/zeta catalytic subunit N-terminal" evidence="26">
    <location>
        <begin position="77"/>
        <end position="156"/>
    </location>
</feature>
<evidence type="ECO:0000259" key="24">
    <source>
        <dbReference type="Pfam" id="PF03104"/>
    </source>
</evidence>
<evidence type="ECO:0000256" key="4">
    <source>
        <dbReference type="ARBA" id="ARBA00012417"/>
    </source>
</evidence>
<comment type="subcellular location">
    <subcellularLocation>
        <location evidence="2">Nucleus</location>
    </subcellularLocation>
</comment>
<dbReference type="GO" id="GO:0051539">
    <property type="term" value="F:4 iron, 4 sulfur cluster binding"/>
    <property type="evidence" value="ECO:0007669"/>
    <property type="project" value="UniProtKB-KW"/>
</dbReference>
<feature type="compositionally biased region" description="Polar residues" evidence="22">
    <location>
        <begin position="1994"/>
        <end position="2009"/>
    </location>
</feature>
<evidence type="ECO:0000256" key="13">
    <source>
        <dbReference type="ARBA" id="ARBA00022833"/>
    </source>
</evidence>
<dbReference type="GO" id="GO:0006281">
    <property type="term" value="P:DNA repair"/>
    <property type="evidence" value="ECO:0007669"/>
    <property type="project" value="UniProtKB-KW"/>
</dbReference>
<feature type="region of interest" description="Disordered" evidence="22">
    <location>
        <begin position="1568"/>
        <end position="1731"/>
    </location>
</feature>
<feature type="region of interest" description="Disordered" evidence="22">
    <location>
        <begin position="966"/>
        <end position="1117"/>
    </location>
</feature>
<evidence type="ECO:0000256" key="20">
    <source>
        <dbReference type="ARBA" id="ARBA00049244"/>
    </source>
</evidence>
<proteinExistence type="inferred from homology"/>
<keyword evidence="10" id="KW-0479">Metal-binding</keyword>
<dbReference type="SMART" id="SM00486">
    <property type="entry name" value="POLBc"/>
    <property type="match status" value="1"/>
</dbReference>
<dbReference type="InterPro" id="IPR012337">
    <property type="entry name" value="RNaseH-like_sf"/>
</dbReference>
<evidence type="ECO:0000256" key="3">
    <source>
        <dbReference type="ARBA" id="ARBA00005755"/>
    </source>
</evidence>
<dbReference type="PROSITE" id="PS00116">
    <property type="entry name" value="DNA_POLYMERASE_B"/>
    <property type="match status" value="1"/>
</dbReference>
<keyword evidence="15" id="KW-0408">Iron</keyword>
<dbReference type="PANTHER" id="PTHR45812:SF1">
    <property type="entry name" value="DNA POLYMERASE ZETA CATALYTIC SUBUNIT"/>
    <property type="match status" value="1"/>
</dbReference>
<feature type="compositionally biased region" description="Low complexity" evidence="22">
    <location>
        <begin position="534"/>
        <end position="548"/>
    </location>
</feature>
<dbReference type="Pfam" id="PF24065">
    <property type="entry name" value="REV3_N"/>
    <property type="match status" value="1"/>
</dbReference>
<feature type="compositionally biased region" description="Basic and acidic residues" evidence="22">
    <location>
        <begin position="871"/>
        <end position="899"/>
    </location>
</feature>
<feature type="compositionally biased region" description="Basic and acidic residues" evidence="22">
    <location>
        <begin position="1594"/>
        <end position="1603"/>
    </location>
</feature>
<dbReference type="Gene3D" id="1.10.132.60">
    <property type="entry name" value="DNA polymerase family B, C-terminal domain"/>
    <property type="match status" value="1"/>
</dbReference>
<evidence type="ECO:0000256" key="9">
    <source>
        <dbReference type="ARBA" id="ARBA00022705"/>
    </source>
</evidence>
<comment type="subunit">
    <text evidence="21">Forms DNA polymerase zeta with REV7.</text>
</comment>
<feature type="region of interest" description="Disordered" evidence="22">
    <location>
        <begin position="570"/>
        <end position="612"/>
    </location>
</feature>
<dbReference type="CDD" id="cd05778">
    <property type="entry name" value="DNA_polB_zeta_exo"/>
    <property type="match status" value="1"/>
</dbReference>
<dbReference type="Proteomes" id="UP001633002">
    <property type="component" value="Unassembled WGS sequence"/>
</dbReference>
<dbReference type="Gene3D" id="3.90.1600.10">
    <property type="entry name" value="Palm domain of DNA polymerase"/>
    <property type="match status" value="1"/>
</dbReference>
<dbReference type="FunFam" id="1.10.132.60:FF:000007">
    <property type="entry name" value="DNA polymerase"/>
    <property type="match status" value="1"/>
</dbReference>
<feature type="region of interest" description="Disordered" evidence="22">
    <location>
        <begin position="1478"/>
        <end position="1543"/>
    </location>
</feature>
<evidence type="ECO:0000256" key="11">
    <source>
        <dbReference type="ARBA" id="ARBA00022763"/>
    </source>
</evidence>
<dbReference type="GO" id="GO:0006260">
    <property type="term" value="P:DNA replication"/>
    <property type="evidence" value="ECO:0007669"/>
    <property type="project" value="UniProtKB-KW"/>
</dbReference>
<feature type="compositionally biased region" description="Basic and acidic residues" evidence="22">
    <location>
        <begin position="810"/>
        <end position="827"/>
    </location>
</feature>
<dbReference type="CDD" id="cd05534">
    <property type="entry name" value="POLBc_zeta"/>
    <property type="match status" value="1"/>
</dbReference>
<dbReference type="EMBL" id="JBJQOH010000007">
    <property type="protein sequence ID" value="KAL3678075.1"/>
    <property type="molecule type" value="Genomic_DNA"/>
</dbReference>
<feature type="compositionally biased region" description="Basic and acidic residues" evidence="22">
    <location>
        <begin position="720"/>
        <end position="729"/>
    </location>
</feature>
<evidence type="ECO:0000259" key="23">
    <source>
        <dbReference type="Pfam" id="PF00136"/>
    </source>
</evidence>
<evidence type="ECO:0000259" key="25">
    <source>
        <dbReference type="Pfam" id="PF14260"/>
    </source>
</evidence>
<evidence type="ECO:0000256" key="22">
    <source>
        <dbReference type="SAM" id="MobiDB-lite"/>
    </source>
</evidence>
<keyword evidence="11" id="KW-0227">DNA damage</keyword>
<feature type="compositionally biased region" description="Low complexity" evidence="22">
    <location>
        <begin position="843"/>
        <end position="854"/>
    </location>
</feature>
<evidence type="ECO:0000256" key="12">
    <source>
        <dbReference type="ARBA" id="ARBA00022771"/>
    </source>
</evidence>
<feature type="compositionally biased region" description="Acidic residues" evidence="22">
    <location>
        <begin position="769"/>
        <end position="778"/>
    </location>
</feature>
<dbReference type="InterPro" id="IPR042087">
    <property type="entry name" value="DNA_pol_B_thumb"/>
</dbReference>
<keyword evidence="6" id="KW-0004">4Fe-4S</keyword>
<comment type="catalytic activity">
    <reaction evidence="20">
        <text>DNA(n) + a 2'-deoxyribonucleoside 5'-triphosphate = DNA(n+1) + diphosphate</text>
        <dbReference type="Rhea" id="RHEA:22508"/>
        <dbReference type="Rhea" id="RHEA-COMP:17339"/>
        <dbReference type="Rhea" id="RHEA-COMP:17340"/>
        <dbReference type="ChEBI" id="CHEBI:33019"/>
        <dbReference type="ChEBI" id="CHEBI:61560"/>
        <dbReference type="ChEBI" id="CHEBI:173112"/>
        <dbReference type="EC" id="2.7.7.7"/>
    </reaction>
</comment>
<dbReference type="Pfam" id="PF03104">
    <property type="entry name" value="DNA_pol_B_exo1"/>
    <property type="match status" value="1"/>
</dbReference>
<organism evidence="28 29">
    <name type="scientific">Riccia sorocarpa</name>
    <dbReference type="NCBI Taxonomy" id="122646"/>
    <lineage>
        <taxon>Eukaryota</taxon>
        <taxon>Viridiplantae</taxon>
        <taxon>Streptophyta</taxon>
        <taxon>Embryophyta</taxon>
        <taxon>Marchantiophyta</taxon>
        <taxon>Marchantiopsida</taxon>
        <taxon>Marchantiidae</taxon>
        <taxon>Marchantiales</taxon>
        <taxon>Ricciaceae</taxon>
        <taxon>Riccia</taxon>
    </lineage>
</organism>
<dbReference type="FunFam" id="1.10.287.690:FF:000002">
    <property type="entry name" value="DNA polymerase zeta"/>
    <property type="match status" value="1"/>
</dbReference>
<dbReference type="InterPro" id="IPR006133">
    <property type="entry name" value="DNA-dir_DNA_pol_B_exonuc"/>
</dbReference>
<evidence type="ECO:0000313" key="29">
    <source>
        <dbReference type="Proteomes" id="UP001633002"/>
    </source>
</evidence>
<evidence type="ECO:0000256" key="16">
    <source>
        <dbReference type="ARBA" id="ARBA00023014"/>
    </source>
</evidence>
<evidence type="ECO:0000256" key="8">
    <source>
        <dbReference type="ARBA" id="ARBA00022695"/>
    </source>
</evidence>
<dbReference type="GO" id="GO:0003677">
    <property type="term" value="F:DNA binding"/>
    <property type="evidence" value="ECO:0007669"/>
    <property type="project" value="UniProtKB-KW"/>
</dbReference>
<dbReference type="InterPro" id="IPR030559">
    <property type="entry name" value="PolZ_Rev3"/>
</dbReference>
<feature type="compositionally biased region" description="Low complexity" evidence="22">
    <location>
        <begin position="797"/>
        <end position="809"/>
    </location>
</feature>
<feature type="compositionally biased region" description="Polar residues" evidence="22">
    <location>
        <begin position="1076"/>
        <end position="1095"/>
    </location>
</feature>
<evidence type="ECO:0000256" key="10">
    <source>
        <dbReference type="ARBA" id="ARBA00022723"/>
    </source>
</evidence>
<feature type="compositionally biased region" description="Polar residues" evidence="22">
    <location>
        <begin position="900"/>
        <end position="911"/>
    </location>
</feature>
<dbReference type="SUPFAM" id="SSF53098">
    <property type="entry name" value="Ribonuclease H-like"/>
    <property type="match status" value="1"/>
</dbReference>
<feature type="region of interest" description="Disordered" evidence="22">
    <location>
        <begin position="530"/>
        <end position="550"/>
    </location>
</feature>
<comment type="cofactor">
    <cofactor evidence="1">
        <name>[4Fe-4S] cluster</name>
        <dbReference type="ChEBI" id="CHEBI:49883"/>
    </cofactor>
</comment>
<feature type="compositionally biased region" description="Polar residues" evidence="22">
    <location>
        <begin position="602"/>
        <end position="612"/>
    </location>
</feature>
<dbReference type="InterPro" id="IPR036397">
    <property type="entry name" value="RNaseH_sf"/>
</dbReference>
<dbReference type="Gene3D" id="3.30.420.10">
    <property type="entry name" value="Ribonuclease H-like superfamily/Ribonuclease H"/>
    <property type="match status" value="1"/>
</dbReference>
<dbReference type="SUPFAM" id="SSF56672">
    <property type="entry name" value="DNA/RNA polymerases"/>
    <property type="match status" value="1"/>
</dbReference>
<evidence type="ECO:0000256" key="7">
    <source>
        <dbReference type="ARBA" id="ARBA00022679"/>
    </source>
</evidence>
<feature type="region of interest" description="Disordered" evidence="22">
    <location>
        <begin position="1343"/>
        <end position="1368"/>
    </location>
</feature>
<comment type="caution">
    <text evidence="28">The sequence shown here is derived from an EMBL/GenBank/DDBJ whole genome shotgun (WGS) entry which is preliminary data.</text>
</comment>
<dbReference type="GO" id="GO:0005634">
    <property type="term" value="C:nucleus"/>
    <property type="evidence" value="ECO:0007669"/>
    <property type="project" value="UniProtKB-SubCell"/>
</dbReference>
<evidence type="ECO:0000256" key="5">
    <source>
        <dbReference type="ARBA" id="ARBA00021589"/>
    </source>
</evidence>
<dbReference type="InterPro" id="IPR006172">
    <property type="entry name" value="DNA-dir_DNA_pol_B"/>
</dbReference>
<evidence type="ECO:0000256" key="2">
    <source>
        <dbReference type="ARBA" id="ARBA00004123"/>
    </source>
</evidence>
<keyword evidence="14" id="KW-0239">DNA-directed DNA polymerase</keyword>
<dbReference type="InterPro" id="IPR017964">
    <property type="entry name" value="DNA-dir_DNA_pol_B_CS"/>
</dbReference>
<dbReference type="InterPro" id="IPR056435">
    <property type="entry name" value="DPOD/Z_N"/>
</dbReference>
<evidence type="ECO:0000256" key="17">
    <source>
        <dbReference type="ARBA" id="ARBA00023125"/>
    </source>
</evidence>
<keyword evidence="9" id="KW-0235">DNA replication</keyword>
<keyword evidence="7" id="KW-0808">Transferase</keyword>
<evidence type="ECO:0000256" key="21">
    <source>
        <dbReference type="ARBA" id="ARBA00066055"/>
    </source>
</evidence>
<dbReference type="InterPro" id="IPR043502">
    <property type="entry name" value="DNA/RNA_pol_sf"/>
</dbReference>
<dbReference type="PANTHER" id="PTHR45812">
    <property type="entry name" value="DNA POLYMERASE ZETA CATALYTIC SUBUNIT"/>
    <property type="match status" value="1"/>
</dbReference>
<feature type="domain" description="DNA-directed DNA polymerase family B multifunctional" evidence="23">
    <location>
        <begin position="2436"/>
        <end position="2884"/>
    </location>
</feature>
<dbReference type="Pfam" id="PF24055">
    <property type="entry name" value="POL3_N"/>
    <property type="match status" value="1"/>
</dbReference>
<dbReference type="InterPro" id="IPR056447">
    <property type="entry name" value="REV3_N"/>
</dbReference>